<dbReference type="OrthoDB" id="340608at2759"/>
<keyword evidence="4 7" id="KW-1133">Transmembrane helix</keyword>
<dbReference type="GO" id="GO:0005886">
    <property type="term" value="C:plasma membrane"/>
    <property type="evidence" value="ECO:0007669"/>
    <property type="project" value="TreeGrafter"/>
</dbReference>
<name>A0A077ZPZ8_STYLE</name>
<dbReference type="PANTHER" id="PTHR10926">
    <property type="entry name" value="CELL CYCLE CONTROL PROTEIN 50"/>
    <property type="match status" value="1"/>
</dbReference>
<keyword evidence="9" id="KW-1185">Reference proteome</keyword>
<reference evidence="8 9" key="1">
    <citation type="submission" date="2014-06" db="EMBL/GenBank/DDBJ databases">
        <authorList>
            <person name="Swart Estienne"/>
        </authorList>
    </citation>
    <scope>NUCLEOTIDE SEQUENCE [LARGE SCALE GENOMIC DNA]</scope>
    <source>
        <strain evidence="8 9">130c</strain>
    </source>
</reference>
<comment type="subcellular location">
    <subcellularLocation>
        <location evidence="1">Membrane</location>
        <topology evidence="1">Multi-pass membrane protein</topology>
    </subcellularLocation>
</comment>
<organism evidence="8 9">
    <name type="scientific">Stylonychia lemnae</name>
    <name type="common">Ciliate</name>
    <dbReference type="NCBI Taxonomy" id="5949"/>
    <lineage>
        <taxon>Eukaryota</taxon>
        <taxon>Sar</taxon>
        <taxon>Alveolata</taxon>
        <taxon>Ciliophora</taxon>
        <taxon>Intramacronucleata</taxon>
        <taxon>Spirotrichea</taxon>
        <taxon>Stichotrichia</taxon>
        <taxon>Sporadotrichida</taxon>
        <taxon>Oxytrichidae</taxon>
        <taxon>Stylonychinae</taxon>
        <taxon>Stylonychia</taxon>
    </lineage>
</organism>
<evidence type="ECO:0000256" key="3">
    <source>
        <dbReference type="ARBA" id="ARBA00022692"/>
    </source>
</evidence>
<feature type="transmembrane region" description="Helical" evidence="7">
    <location>
        <begin position="42"/>
        <end position="63"/>
    </location>
</feature>
<dbReference type="EMBL" id="CCKQ01000462">
    <property type="protein sequence ID" value="CDW71539.1"/>
    <property type="molecule type" value="Genomic_DNA"/>
</dbReference>
<sequence>MSSKDNKKKEVETDISKLKCWGKIQNQQISHILITPTFKCAMICYGIFAIVLAGFGVLCYMQASNIHELTIRYDDKCNGVAVCDVSFVPDSDLVNPKIYYQLENFYANHRNFVKSRNYKQLRGNDLGSGALTTCEPVIRMSDLGDSIPKVALDGSTLRSDDIAFPCGLIAKYFFNDTYKLQFSSNKTQITIDEKNIAHQVDRDYKFKLPSNGKSIAWLDIENEHVMVWYQMESFPNFIKLWGHIWTTLKAGTNYTITISNKFDVSGFDGKKYIYLSEVNAFGGSNKFLGVAFLAMAGIVVFIMLVFIVLYFVRLQGKDLYSTENLQW</sequence>
<evidence type="ECO:0000256" key="2">
    <source>
        <dbReference type="ARBA" id="ARBA00009457"/>
    </source>
</evidence>
<feature type="transmembrane region" description="Helical" evidence="7">
    <location>
        <begin position="287"/>
        <end position="312"/>
    </location>
</feature>
<dbReference type="Pfam" id="PF03381">
    <property type="entry name" value="CDC50"/>
    <property type="match status" value="1"/>
</dbReference>
<dbReference type="PANTHER" id="PTHR10926:SF0">
    <property type="entry name" value="CDC50, ISOFORM A"/>
    <property type="match status" value="1"/>
</dbReference>
<evidence type="ECO:0000256" key="5">
    <source>
        <dbReference type="ARBA" id="ARBA00023136"/>
    </source>
</evidence>
<dbReference type="GO" id="GO:0005794">
    <property type="term" value="C:Golgi apparatus"/>
    <property type="evidence" value="ECO:0007669"/>
    <property type="project" value="TreeGrafter"/>
</dbReference>
<dbReference type="InParanoid" id="A0A077ZPZ8"/>
<evidence type="ECO:0000256" key="6">
    <source>
        <dbReference type="PIRNR" id="PIRNR015840"/>
    </source>
</evidence>
<evidence type="ECO:0000313" key="8">
    <source>
        <dbReference type="EMBL" id="CDW71539.1"/>
    </source>
</evidence>
<evidence type="ECO:0000313" key="9">
    <source>
        <dbReference type="Proteomes" id="UP000039865"/>
    </source>
</evidence>
<dbReference type="Proteomes" id="UP000039865">
    <property type="component" value="Unassembled WGS sequence"/>
</dbReference>
<dbReference type="AlphaFoldDB" id="A0A077ZPZ8"/>
<comment type="similarity">
    <text evidence="2 6">Belongs to the CDC50/LEM3 family.</text>
</comment>
<dbReference type="InterPro" id="IPR005045">
    <property type="entry name" value="CDC50/LEM3_fam"/>
</dbReference>
<keyword evidence="5 6" id="KW-0472">Membrane</keyword>
<evidence type="ECO:0000256" key="7">
    <source>
        <dbReference type="SAM" id="Phobius"/>
    </source>
</evidence>
<dbReference type="GO" id="GO:0005783">
    <property type="term" value="C:endoplasmic reticulum"/>
    <property type="evidence" value="ECO:0007669"/>
    <property type="project" value="TreeGrafter"/>
</dbReference>
<proteinExistence type="inferred from homology"/>
<protein>
    <submittedName>
        <fullName evidence="8">Lem3 (Ligand-effect modulator 3) family protein</fullName>
    </submittedName>
</protein>
<evidence type="ECO:0000256" key="4">
    <source>
        <dbReference type="ARBA" id="ARBA00022989"/>
    </source>
</evidence>
<keyword evidence="3 7" id="KW-0812">Transmembrane</keyword>
<evidence type="ECO:0000256" key="1">
    <source>
        <dbReference type="ARBA" id="ARBA00004141"/>
    </source>
</evidence>
<dbReference type="FunCoup" id="A0A077ZPZ8">
    <property type="interactions" value="74"/>
</dbReference>
<accession>A0A077ZPZ8</accession>
<gene>
    <name evidence="8" type="primary">Contig15674.g16697</name>
    <name evidence="8" type="ORF">STYLEM_485</name>
</gene>
<dbReference type="PIRSF" id="PIRSF015840">
    <property type="entry name" value="DUF284_TM_euk"/>
    <property type="match status" value="1"/>
</dbReference>
<dbReference type="OMA" id="KICNRTI"/>